<dbReference type="SUPFAM" id="SSF55008">
    <property type="entry name" value="HMA, heavy metal-associated domain"/>
    <property type="match status" value="1"/>
</dbReference>
<keyword evidence="1" id="KW-0812">Transmembrane</keyword>
<dbReference type="Gene3D" id="3.30.70.100">
    <property type="match status" value="1"/>
</dbReference>
<dbReference type="AlphaFoldDB" id="A0AB40BUT5"/>
<dbReference type="PANTHER" id="PTHR47856">
    <property type="entry name" value="HEAVY METAL-ASSOCIATED ISOPRENYLATED PLANT PROTEIN 20-LIKE"/>
    <property type="match status" value="1"/>
</dbReference>
<proteinExistence type="predicted"/>
<keyword evidence="2" id="KW-1185">Reference proteome</keyword>
<sequence length="148" mass="17111">MAMGREADATVHLCYIPVFSLLELILVLCVYFFYRSLKFRYKVQALNEEPSDRIRTRGGPIKSVELRVEMVAIHEKRLRKCLSKIRGIEKVEVEASIQKVVVTGYAHKSKILKALRRVGLRAEFWSAQNEILHAYASGSFRINNFSFF</sequence>
<name>A0AB40BUT5_DIOCR</name>
<dbReference type="CDD" id="cd00371">
    <property type="entry name" value="HMA"/>
    <property type="match status" value="1"/>
</dbReference>
<feature type="transmembrane region" description="Helical" evidence="1">
    <location>
        <begin position="15"/>
        <end position="34"/>
    </location>
</feature>
<dbReference type="PANTHER" id="PTHR47856:SF2">
    <property type="entry name" value="OS08G0512200 PROTEIN"/>
    <property type="match status" value="1"/>
</dbReference>
<protein>
    <submittedName>
        <fullName evidence="3">Heavy metal-associated isoprenylated plant protein 28-like isoform X2</fullName>
    </submittedName>
</protein>
<gene>
    <name evidence="3" type="primary">LOC120266999</name>
</gene>
<dbReference type="GO" id="GO:0046872">
    <property type="term" value="F:metal ion binding"/>
    <property type="evidence" value="ECO:0007669"/>
    <property type="project" value="InterPro"/>
</dbReference>
<organism evidence="2 3">
    <name type="scientific">Dioscorea cayennensis subsp. rotundata</name>
    <name type="common">White Guinea yam</name>
    <name type="synonym">Dioscorea rotundata</name>
    <dbReference type="NCBI Taxonomy" id="55577"/>
    <lineage>
        <taxon>Eukaryota</taxon>
        <taxon>Viridiplantae</taxon>
        <taxon>Streptophyta</taxon>
        <taxon>Embryophyta</taxon>
        <taxon>Tracheophyta</taxon>
        <taxon>Spermatophyta</taxon>
        <taxon>Magnoliopsida</taxon>
        <taxon>Liliopsida</taxon>
        <taxon>Dioscoreales</taxon>
        <taxon>Dioscoreaceae</taxon>
        <taxon>Dioscorea</taxon>
    </lineage>
</organism>
<accession>A0AB40BUT5</accession>
<dbReference type="GeneID" id="120266999"/>
<keyword evidence="1" id="KW-0472">Membrane</keyword>
<evidence type="ECO:0000313" key="3">
    <source>
        <dbReference type="RefSeq" id="XP_039130610.1"/>
    </source>
</evidence>
<dbReference type="RefSeq" id="XP_039130610.1">
    <property type="nucleotide sequence ID" value="XM_039274676.1"/>
</dbReference>
<evidence type="ECO:0000256" key="1">
    <source>
        <dbReference type="SAM" id="Phobius"/>
    </source>
</evidence>
<reference evidence="3" key="1">
    <citation type="submission" date="2025-08" db="UniProtKB">
        <authorList>
            <consortium name="RefSeq"/>
        </authorList>
    </citation>
    <scope>IDENTIFICATION</scope>
</reference>
<dbReference type="Proteomes" id="UP001515500">
    <property type="component" value="Chromosome 8"/>
</dbReference>
<dbReference type="InterPro" id="IPR006121">
    <property type="entry name" value="HMA_dom"/>
</dbReference>
<keyword evidence="1" id="KW-1133">Transmembrane helix</keyword>
<dbReference type="InterPro" id="IPR036163">
    <property type="entry name" value="HMA_dom_sf"/>
</dbReference>
<evidence type="ECO:0000313" key="2">
    <source>
        <dbReference type="Proteomes" id="UP001515500"/>
    </source>
</evidence>